<keyword evidence="4" id="KW-0413">Isomerase</keyword>
<evidence type="ECO:0000256" key="3">
    <source>
        <dbReference type="ARBA" id="ARBA00023152"/>
    </source>
</evidence>
<dbReference type="Gene3D" id="3.40.50.1240">
    <property type="entry name" value="Phosphoglycerate mutase-like"/>
    <property type="match status" value="1"/>
</dbReference>
<evidence type="ECO:0000256" key="1">
    <source>
        <dbReference type="ARBA" id="ARBA00006717"/>
    </source>
</evidence>
<dbReference type="Proteomes" id="UP000695000">
    <property type="component" value="Unplaced"/>
</dbReference>
<protein>
    <recommendedName>
        <fullName evidence="2">phosphoglycerate mutase (2,3-diphosphoglycerate-dependent)</fullName>
        <ecNumber evidence="2">5.4.2.11</ecNumber>
    </recommendedName>
</protein>
<gene>
    <name evidence="6" type="primary">LOC108564259</name>
</gene>
<dbReference type="InterPro" id="IPR013078">
    <property type="entry name" value="His_Pase_superF_clade-1"/>
</dbReference>
<comment type="similarity">
    <text evidence="1">Belongs to the phosphoglycerate mutase family. BPG-dependent PGAM subfamily.</text>
</comment>
<accession>A0ABM1MVZ2</accession>
<dbReference type="InterPro" id="IPR029033">
    <property type="entry name" value="His_PPase_superfam"/>
</dbReference>
<organism evidence="5 6">
    <name type="scientific">Nicrophorus vespilloides</name>
    <name type="common">Boreal carrion beetle</name>
    <dbReference type="NCBI Taxonomy" id="110193"/>
    <lineage>
        <taxon>Eukaryota</taxon>
        <taxon>Metazoa</taxon>
        <taxon>Ecdysozoa</taxon>
        <taxon>Arthropoda</taxon>
        <taxon>Hexapoda</taxon>
        <taxon>Insecta</taxon>
        <taxon>Pterygota</taxon>
        <taxon>Neoptera</taxon>
        <taxon>Endopterygota</taxon>
        <taxon>Coleoptera</taxon>
        <taxon>Polyphaga</taxon>
        <taxon>Staphyliniformia</taxon>
        <taxon>Silphidae</taxon>
        <taxon>Nicrophorinae</taxon>
        <taxon>Nicrophorus</taxon>
    </lineage>
</organism>
<dbReference type="CDD" id="cd07067">
    <property type="entry name" value="HP_PGM_like"/>
    <property type="match status" value="1"/>
</dbReference>
<dbReference type="HAMAP" id="MF_01039">
    <property type="entry name" value="PGAM_GpmA"/>
    <property type="match status" value="1"/>
</dbReference>
<dbReference type="SUPFAM" id="SSF53254">
    <property type="entry name" value="Phosphoglycerate mutase-like"/>
    <property type="match status" value="1"/>
</dbReference>
<keyword evidence="3" id="KW-0324">Glycolysis</keyword>
<evidence type="ECO:0000313" key="6">
    <source>
        <dbReference type="RefSeq" id="XP_017778742.1"/>
    </source>
</evidence>
<dbReference type="Pfam" id="PF00300">
    <property type="entry name" value="His_Phos_1"/>
    <property type="match status" value="1"/>
</dbReference>
<keyword evidence="5" id="KW-1185">Reference proteome</keyword>
<name>A0ABM1MVZ2_NICVS</name>
<reference evidence="6" key="1">
    <citation type="submission" date="2025-08" db="UniProtKB">
        <authorList>
            <consortium name="RefSeq"/>
        </authorList>
    </citation>
    <scope>IDENTIFICATION</scope>
    <source>
        <tissue evidence="6">Whole Larva</tissue>
    </source>
</reference>
<evidence type="ECO:0000256" key="2">
    <source>
        <dbReference type="ARBA" id="ARBA00012028"/>
    </source>
</evidence>
<dbReference type="RefSeq" id="XP_017778742.1">
    <property type="nucleotide sequence ID" value="XM_017923253.1"/>
</dbReference>
<dbReference type="SMART" id="SM00855">
    <property type="entry name" value="PGAM"/>
    <property type="match status" value="1"/>
</dbReference>
<dbReference type="NCBIfam" id="TIGR01258">
    <property type="entry name" value="pgm_1"/>
    <property type="match status" value="1"/>
</dbReference>
<dbReference type="InterPro" id="IPR005952">
    <property type="entry name" value="Phosphogly_mut1"/>
</dbReference>
<evidence type="ECO:0000313" key="5">
    <source>
        <dbReference type="Proteomes" id="UP000695000"/>
    </source>
</evidence>
<sequence length="276" mass="32311">MFYRSLATFRTAPTYKIVFVRHGQSEWNEQRLFTGWYDSQLTDIGKCEARKAGKALKNEFKFDIAYTSKLSRATETLQLIKCQTFQKTMKTISHWRLNERHYGDLTGKSKEDLRKIYGKKQVQLWRRSFKAIPPPIKTTNPFYECIVNDNRYDQDLDIDDFPRCESLKMTTQRVLPLWYDQIVPNLKQGKNILLVAHHNSLRAIIKHIEDVPDVLISNYQLPTGTPFVYTLNMYMKAIPSISPRFIGSRDDIEDARKSFGSRKNICNPNTVKCIKK</sequence>
<proteinExistence type="inferred from homology"/>
<dbReference type="GeneID" id="108564259"/>
<evidence type="ECO:0000256" key="4">
    <source>
        <dbReference type="ARBA" id="ARBA00023235"/>
    </source>
</evidence>
<dbReference type="PANTHER" id="PTHR11931">
    <property type="entry name" value="PHOSPHOGLYCERATE MUTASE"/>
    <property type="match status" value="1"/>
</dbReference>
<dbReference type="EC" id="5.4.2.11" evidence="2"/>